<organism evidence="1 2">
    <name type="scientific">Pseudomonas chlororaphis</name>
    <dbReference type="NCBI Taxonomy" id="587753"/>
    <lineage>
        <taxon>Bacteria</taxon>
        <taxon>Pseudomonadati</taxon>
        <taxon>Pseudomonadota</taxon>
        <taxon>Gammaproteobacteria</taxon>
        <taxon>Pseudomonadales</taxon>
        <taxon>Pseudomonadaceae</taxon>
        <taxon>Pseudomonas</taxon>
    </lineage>
</organism>
<dbReference type="OrthoDB" id="6887651at2"/>
<dbReference type="EMBL" id="JSFK01000010">
    <property type="protein sequence ID" value="KHA72818.1"/>
    <property type="molecule type" value="Genomic_DNA"/>
</dbReference>
<protein>
    <submittedName>
        <fullName evidence="1">Uncharacterized protein</fullName>
    </submittedName>
</protein>
<name>A0A0A6DAJ8_9PSED</name>
<evidence type="ECO:0000313" key="1">
    <source>
        <dbReference type="EMBL" id="KHA72818.1"/>
    </source>
</evidence>
<dbReference type="AlphaFoldDB" id="A0A0A6DAJ8"/>
<sequence length="160" mass="17994">MSFFKKKTSAHQLDPFISVNCDLKAEISNRVELYTQNFEFAQDSNSDSIALLGRAYENGFGSSKKGMSFVFSRNIQSGTYTPGAAFPFQELYYFESGANDDSLTFYTYKPESGSVTVEVVANSSEQLSYILDFDFKGKDDSTETLRVVGKAKFNVFMRSR</sequence>
<evidence type="ECO:0000313" key="2">
    <source>
        <dbReference type="Proteomes" id="UP000030564"/>
    </source>
</evidence>
<proteinExistence type="predicted"/>
<dbReference type="PATRIC" id="fig|587753.9.peg.883"/>
<dbReference type="Proteomes" id="UP000030564">
    <property type="component" value="Unassembled WGS sequence"/>
</dbReference>
<comment type="caution">
    <text evidence="1">The sequence shown here is derived from an EMBL/GenBank/DDBJ whole genome shotgun (WGS) entry which is preliminary data.</text>
</comment>
<accession>A0A0A6DAJ8</accession>
<gene>
    <name evidence="1" type="ORF">NZ35_13940</name>
</gene>
<reference evidence="1 2" key="1">
    <citation type="submission" date="2014-10" db="EMBL/GenBank/DDBJ databases">
        <title>Draft genome sequence of Pseudomonas chlororaphis EA105.</title>
        <authorList>
            <person name="McCully L.M."/>
            <person name="Bitzer A.S."/>
            <person name="Spence C."/>
            <person name="Bais H."/>
            <person name="Silby M.W."/>
        </authorList>
    </citation>
    <scope>NUCLEOTIDE SEQUENCE [LARGE SCALE GENOMIC DNA]</scope>
    <source>
        <strain evidence="1 2">EA105</strain>
    </source>
</reference>